<comment type="similarity">
    <text evidence="3">Belongs to the D-isomer specific 2-hydroxyacid dehydrogenase family.</text>
</comment>
<evidence type="ECO:0000256" key="1">
    <source>
        <dbReference type="ARBA" id="ARBA00023002"/>
    </source>
</evidence>
<dbReference type="InterPro" id="IPR036291">
    <property type="entry name" value="NAD(P)-bd_dom_sf"/>
</dbReference>
<dbReference type="InterPro" id="IPR006139">
    <property type="entry name" value="D-isomer_2_OHA_DH_cat_dom"/>
</dbReference>
<dbReference type="CDD" id="cd12174">
    <property type="entry name" value="PGDH_like_3"/>
    <property type="match status" value="1"/>
</dbReference>
<gene>
    <name evidence="6" type="ORF">SAMN05216302_102249</name>
</gene>
<proteinExistence type="inferred from homology"/>
<dbReference type="GO" id="GO:0051287">
    <property type="term" value="F:NAD binding"/>
    <property type="evidence" value="ECO:0007669"/>
    <property type="project" value="InterPro"/>
</dbReference>
<dbReference type="PANTHER" id="PTHR42938:SF47">
    <property type="entry name" value="HYDROXYPYRUVATE REDUCTASE"/>
    <property type="match status" value="1"/>
</dbReference>
<dbReference type="OrthoDB" id="9805416at2"/>
<keyword evidence="7" id="KW-1185">Reference proteome</keyword>
<comment type="pathway">
    <text evidence="2">Amino-acid biosynthesis.</text>
</comment>
<accession>A0A1I4DPR4</accession>
<dbReference type="SUPFAM" id="SSF51735">
    <property type="entry name" value="NAD(P)-binding Rossmann-fold domains"/>
    <property type="match status" value="1"/>
</dbReference>
<feature type="domain" description="D-isomer specific 2-hydroxyacid dehydrogenase catalytic" evidence="4">
    <location>
        <begin position="31"/>
        <end position="313"/>
    </location>
</feature>
<dbReference type="Pfam" id="PF00389">
    <property type="entry name" value="2-Hacid_dh"/>
    <property type="match status" value="1"/>
</dbReference>
<dbReference type="Pfam" id="PF02826">
    <property type="entry name" value="2-Hacid_dh_C"/>
    <property type="match status" value="1"/>
</dbReference>
<dbReference type="EMBL" id="FOSP01000022">
    <property type="protein sequence ID" value="SFK95584.1"/>
    <property type="molecule type" value="Genomic_DNA"/>
</dbReference>
<evidence type="ECO:0000313" key="6">
    <source>
        <dbReference type="EMBL" id="SFK95584.1"/>
    </source>
</evidence>
<dbReference type="PANTHER" id="PTHR42938">
    <property type="entry name" value="FORMATE DEHYDROGENASE 1"/>
    <property type="match status" value="1"/>
</dbReference>
<organism evidence="6 7">
    <name type="scientific">Nitrosomonas aestuarii</name>
    <dbReference type="NCBI Taxonomy" id="52441"/>
    <lineage>
        <taxon>Bacteria</taxon>
        <taxon>Pseudomonadati</taxon>
        <taxon>Pseudomonadota</taxon>
        <taxon>Betaproteobacteria</taxon>
        <taxon>Nitrosomonadales</taxon>
        <taxon>Nitrosomonadaceae</taxon>
        <taxon>Nitrosomonas</taxon>
    </lineage>
</organism>
<dbReference type="SUPFAM" id="SSF52283">
    <property type="entry name" value="Formate/glycerate dehydrogenase catalytic domain-like"/>
    <property type="match status" value="1"/>
</dbReference>
<dbReference type="RefSeq" id="WP_090700987.1">
    <property type="nucleotide sequence ID" value="NZ_FOSP01000022.1"/>
</dbReference>
<dbReference type="Proteomes" id="UP000199533">
    <property type="component" value="Unassembled WGS sequence"/>
</dbReference>
<sequence>MPENQKTNFKILTLNQISPLGLGRFPKDNYKVGADIMDPDAIVVRSHNMQNMKIAKSVLAIGRAGAGTNNIPVYALSERGIPVFNTPGANANAVKELVLAGLLLAARNLLPALRFVETLQGDDDTLHKQAESEKKRFSGVELPGRTLGIIGLGEIGRLVADAAIKLGMKVIGYDPNITVESAWSLSAEVKKAHSIEALLRNSDFITVHVPLLDTTRHIINEKSIGVMKQNTIVLNFSRNAIVDEDAVLTGIASRKIKFYVCDFPSQKLQHQESVITLPHLGASTQEAEENCAVMVVNQLIDYLQNGNITNTVNFPNISMERESPYRIAIANSNVPNIVGQISTDMAKAGLNIHNMMNKSRGEMAYTLVDVDSPVPQKVIDEIALVSGVLSARYVPFPIR</sequence>
<dbReference type="Gene3D" id="3.40.50.720">
    <property type="entry name" value="NAD(P)-binding Rossmann-like Domain"/>
    <property type="match status" value="2"/>
</dbReference>
<reference evidence="7" key="1">
    <citation type="submission" date="2016-10" db="EMBL/GenBank/DDBJ databases">
        <authorList>
            <person name="Varghese N."/>
            <person name="Submissions S."/>
        </authorList>
    </citation>
    <scope>NUCLEOTIDE SEQUENCE [LARGE SCALE GENOMIC DNA]</scope>
    <source>
        <strain evidence="7">Nm69</strain>
    </source>
</reference>
<protein>
    <submittedName>
        <fullName evidence="6">D-3-phosphoglycerate dehydrogenase</fullName>
    </submittedName>
</protein>
<dbReference type="GO" id="GO:0016616">
    <property type="term" value="F:oxidoreductase activity, acting on the CH-OH group of donors, NAD or NADP as acceptor"/>
    <property type="evidence" value="ECO:0007669"/>
    <property type="project" value="InterPro"/>
</dbReference>
<feature type="domain" description="D-isomer specific 2-hydroxyacid dehydrogenase NAD-binding" evidence="5">
    <location>
        <begin position="123"/>
        <end position="280"/>
    </location>
</feature>
<dbReference type="InterPro" id="IPR029753">
    <property type="entry name" value="D-isomer_DH_CS"/>
</dbReference>
<evidence type="ECO:0000256" key="2">
    <source>
        <dbReference type="ARBA" id="ARBA00029440"/>
    </source>
</evidence>
<dbReference type="InterPro" id="IPR045865">
    <property type="entry name" value="ACT-like_dom_sf"/>
</dbReference>
<evidence type="ECO:0000313" key="7">
    <source>
        <dbReference type="Proteomes" id="UP000199533"/>
    </source>
</evidence>
<dbReference type="AlphaFoldDB" id="A0A1I4DPR4"/>
<keyword evidence="1 3" id="KW-0560">Oxidoreductase</keyword>
<evidence type="ECO:0000259" key="4">
    <source>
        <dbReference type="Pfam" id="PF00389"/>
    </source>
</evidence>
<evidence type="ECO:0000259" key="5">
    <source>
        <dbReference type="Pfam" id="PF02826"/>
    </source>
</evidence>
<dbReference type="STRING" id="52441.SAMN05216302_102249"/>
<dbReference type="InterPro" id="IPR006140">
    <property type="entry name" value="D-isomer_DH_NAD-bd"/>
</dbReference>
<dbReference type="Gene3D" id="3.30.70.260">
    <property type="match status" value="1"/>
</dbReference>
<dbReference type="SUPFAM" id="SSF55021">
    <property type="entry name" value="ACT-like"/>
    <property type="match status" value="1"/>
</dbReference>
<name>A0A1I4DPR4_9PROT</name>
<dbReference type="PROSITE" id="PS00670">
    <property type="entry name" value="D_2_HYDROXYACID_DH_2"/>
    <property type="match status" value="1"/>
</dbReference>
<evidence type="ECO:0000256" key="3">
    <source>
        <dbReference type="RuleBase" id="RU003719"/>
    </source>
</evidence>